<feature type="coiled-coil region" evidence="1">
    <location>
        <begin position="252"/>
        <end position="279"/>
    </location>
</feature>
<evidence type="ECO:0000313" key="3">
    <source>
        <dbReference type="EMBL" id="KAJ8438651.1"/>
    </source>
</evidence>
<accession>A0A9Q1K960</accession>
<reference evidence="3" key="1">
    <citation type="submission" date="2022-04" db="EMBL/GenBank/DDBJ databases">
        <title>Carnegiea gigantea Genome sequencing and assembly v2.</title>
        <authorList>
            <person name="Copetti D."/>
            <person name="Sanderson M.J."/>
            <person name="Burquez A."/>
            <person name="Wojciechowski M.F."/>
        </authorList>
    </citation>
    <scope>NUCLEOTIDE SEQUENCE</scope>
    <source>
        <strain evidence="3">SGP5-SGP5p</strain>
        <tissue evidence="3">Aerial part</tissue>
    </source>
</reference>
<dbReference type="Proteomes" id="UP001153076">
    <property type="component" value="Unassembled WGS sequence"/>
</dbReference>
<dbReference type="EMBL" id="JAKOGI010000246">
    <property type="protein sequence ID" value="KAJ8438651.1"/>
    <property type="molecule type" value="Genomic_DNA"/>
</dbReference>
<comment type="caution">
    <text evidence="3">The sequence shown here is derived from an EMBL/GenBank/DDBJ whole genome shotgun (WGS) entry which is preliminary data.</text>
</comment>
<dbReference type="AlphaFoldDB" id="A0A9Q1K960"/>
<organism evidence="3 4">
    <name type="scientific">Carnegiea gigantea</name>
    <dbReference type="NCBI Taxonomy" id="171969"/>
    <lineage>
        <taxon>Eukaryota</taxon>
        <taxon>Viridiplantae</taxon>
        <taxon>Streptophyta</taxon>
        <taxon>Embryophyta</taxon>
        <taxon>Tracheophyta</taxon>
        <taxon>Spermatophyta</taxon>
        <taxon>Magnoliopsida</taxon>
        <taxon>eudicotyledons</taxon>
        <taxon>Gunneridae</taxon>
        <taxon>Pentapetalae</taxon>
        <taxon>Caryophyllales</taxon>
        <taxon>Cactineae</taxon>
        <taxon>Cactaceae</taxon>
        <taxon>Cactoideae</taxon>
        <taxon>Echinocereeae</taxon>
        <taxon>Carnegiea</taxon>
    </lineage>
</organism>
<evidence type="ECO:0000256" key="1">
    <source>
        <dbReference type="SAM" id="Coils"/>
    </source>
</evidence>
<feature type="region of interest" description="Disordered" evidence="2">
    <location>
        <begin position="40"/>
        <end position="106"/>
    </location>
</feature>
<name>A0A9Q1K960_9CARY</name>
<feature type="compositionally biased region" description="Polar residues" evidence="2">
    <location>
        <begin position="70"/>
        <end position="81"/>
    </location>
</feature>
<evidence type="ECO:0000256" key="2">
    <source>
        <dbReference type="SAM" id="MobiDB-lite"/>
    </source>
</evidence>
<sequence length="289" mass="32287">MNGKELLRKTVYIIDHLRPLCELVPRAVEILGVTSNSYTKEKPLVSPSEKGKTKVSGGNKRPQNKRTPKDQSPTMENSCDQSPIEVNFKRARHDRPTQSDDSDMSDDIRFEDLPIADLDTFTEQETLNQQDAPTDKVGVPLHEAANTAIEHHDAVVTTIIPIPDTSDGLVKAVPIQSIPTSLASLLCNLKEDWVQESILKGVELSTIEICRLSSKIKEIFGIVETAIKIEELVDVDRVKALFDQYLTCSSEIAHIEDQLNNLSSKASKLKVKEQEVLREESGFIKCERI</sequence>
<evidence type="ECO:0000313" key="4">
    <source>
        <dbReference type="Proteomes" id="UP001153076"/>
    </source>
</evidence>
<protein>
    <submittedName>
        <fullName evidence="3">Uncharacterized protein</fullName>
    </submittedName>
</protein>
<keyword evidence="4" id="KW-1185">Reference proteome</keyword>
<proteinExistence type="predicted"/>
<keyword evidence="1" id="KW-0175">Coiled coil</keyword>
<gene>
    <name evidence="3" type="ORF">Cgig2_016397</name>
</gene>